<evidence type="ECO:0000313" key="5">
    <source>
        <dbReference type="Proteomes" id="UP000002035"/>
    </source>
</evidence>
<dbReference type="EMBL" id="DS995702">
    <property type="protein sequence ID" value="EEQ29301.1"/>
    <property type="molecule type" value="Genomic_DNA"/>
</dbReference>
<evidence type="ECO:0000313" key="4">
    <source>
        <dbReference type="EMBL" id="EEQ29301.1"/>
    </source>
</evidence>
<evidence type="ECO:0000259" key="3">
    <source>
        <dbReference type="PROSITE" id="PS51228"/>
    </source>
</evidence>
<dbReference type="HOGENOM" id="CLU_118853_2_0_1"/>
<dbReference type="GO" id="GO:0006631">
    <property type="term" value="P:fatty acid metabolic process"/>
    <property type="evidence" value="ECO:0007669"/>
    <property type="project" value="TreeGrafter"/>
</dbReference>
<dbReference type="InterPro" id="IPR000582">
    <property type="entry name" value="Acyl-CoA-binding_protein"/>
</dbReference>
<gene>
    <name evidence="4" type="ORF">MCYG_02120</name>
</gene>
<proteinExistence type="inferred from homology"/>
<accession>C5FIN2</accession>
<dbReference type="AlphaFoldDB" id="C5FIN2"/>
<sequence>MSSEFLAAAEASRKLLAKPTDDELLTLYALFKQGKQDPPFDQAPAPGMFDFKGKYKHGKWKEIVDEGISPEQAQEKYVELVEKLKAKYGYDESKVPEPIGAQ</sequence>
<evidence type="ECO:0000256" key="2">
    <source>
        <dbReference type="ARBA" id="ARBA00023121"/>
    </source>
</evidence>
<dbReference type="STRING" id="554155.C5FIN2"/>
<name>C5FIN2_ARTOC</name>
<dbReference type="OMA" id="RYKFEAW"/>
<dbReference type="InterPro" id="IPR014352">
    <property type="entry name" value="FERM/acyl-CoA-bd_prot_sf"/>
</dbReference>
<dbReference type="PANTHER" id="PTHR23310:SF62">
    <property type="entry name" value="ACYL-COA BINDING PROTEIN 1, ISOFORM A"/>
    <property type="match status" value="1"/>
</dbReference>
<dbReference type="RefSeq" id="XP_002849186.1">
    <property type="nucleotide sequence ID" value="XM_002849140.1"/>
</dbReference>
<dbReference type="eggNOG" id="KOG0817">
    <property type="taxonomic scope" value="Eukaryota"/>
</dbReference>
<dbReference type="GeneID" id="9229241"/>
<evidence type="ECO:0000256" key="1">
    <source>
        <dbReference type="ARBA" id="ARBA00005567"/>
    </source>
</evidence>
<keyword evidence="2" id="KW-0446">Lipid-binding</keyword>
<dbReference type="Pfam" id="PF00887">
    <property type="entry name" value="ACBP"/>
    <property type="match status" value="1"/>
</dbReference>
<organism evidence="4 5">
    <name type="scientific">Arthroderma otae (strain ATCC MYA-4605 / CBS 113480)</name>
    <name type="common">Microsporum canis</name>
    <dbReference type="NCBI Taxonomy" id="554155"/>
    <lineage>
        <taxon>Eukaryota</taxon>
        <taxon>Fungi</taxon>
        <taxon>Dikarya</taxon>
        <taxon>Ascomycota</taxon>
        <taxon>Pezizomycotina</taxon>
        <taxon>Eurotiomycetes</taxon>
        <taxon>Eurotiomycetidae</taxon>
        <taxon>Onygenales</taxon>
        <taxon>Arthrodermataceae</taxon>
        <taxon>Microsporum</taxon>
    </lineage>
</organism>
<dbReference type="PROSITE" id="PS51228">
    <property type="entry name" value="ACB_2"/>
    <property type="match status" value="1"/>
</dbReference>
<dbReference type="VEuPathDB" id="FungiDB:MCYG_02120"/>
<dbReference type="InterPro" id="IPR035984">
    <property type="entry name" value="Acyl-CoA-binding_sf"/>
</dbReference>
<dbReference type="OrthoDB" id="346910at2759"/>
<keyword evidence="5" id="KW-1185">Reference proteome</keyword>
<dbReference type="PANTHER" id="PTHR23310">
    <property type="entry name" value="ACYL-COA-BINDING PROTEIN, ACBP"/>
    <property type="match status" value="1"/>
</dbReference>
<dbReference type="Gene3D" id="1.20.80.10">
    <property type="match status" value="1"/>
</dbReference>
<dbReference type="SUPFAM" id="SSF47027">
    <property type="entry name" value="Acyl-CoA binding protein"/>
    <property type="match status" value="1"/>
</dbReference>
<dbReference type="Proteomes" id="UP000002035">
    <property type="component" value="Unassembled WGS sequence"/>
</dbReference>
<comment type="similarity">
    <text evidence="1">Belongs to the ACBP family.</text>
</comment>
<reference evidence="5" key="1">
    <citation type="journal article" date="2012" name="MBio">
        <title>Comparative genome analysis of Trichophyton rubrum and related dermatophytes reveals candidate genes involved in infection.</title>
        <authorList>
            <person name="Martinez D.A."/>
            <person name="Oliver B.G."/>
            <person name="Graeser Y."/>
            <person name="Goldberg J.M."/>
            <person name="Li W."/>
            <person name="Martinez-Rossi N.M."/>
            <person name="Monod M."/>
            <person name="Shelest E."/>
            <person name="Barton R.C."/>
            <person name="Birch E."/>
            <person name="Brakhage A.A."/>
            <person name="Chen Z."/>
            <person name="Gurr S.J."/>
            <person name="Heiman D."/>
            <person name="Heitman J."/>
            <person name="Kosti I."/>
            <person name="Rossi A."/>
            <person name="Saif S."/>
            <person name="Samalova M."/>
            <person name="Saunders C.W."/>
            <person name="Shea T."/>
            <person name="Summerbell R.C."/>
            <person name="Xu J."/>
            <person name="Young S."/>
            <person name="Zeng Q."/>
            <person name="Birren B.W."/>
            <person name="Cuomo C.A."/>
            <person name="White T.C."/>
        </authorList>
    </citation>
    <scope>NUCLEOTIDE SEQUENCE [LARGE SCALE GENOMIC DNA]</scope>
    <source>
        <strain evidence="5">ATCC MYA-4605 / CBS 113480</strain>
    </source>
</reference>
<protein>
    <recommendedName>
        <fullName evidence="3">ACB domain-containing protein</fullName>
    </recommendedName>
</protein>
<feature type="domain" description="ACB" evidence="3">
    <location>
        <begin position="1"/>
        <end position="90"/>
    </location>
</feature>
<dbReference type="GO" id="GO:0000062">
    <property type="term" value="F:fatty-acyl-CoA binding"/>
    <property type="evidence" value="ECO:0007669"/>
    <property type="project" value="InterPro"/>
</dbReference>